<protein>
    <submittedName>
        <fullName evidence="2">Uncharacterized protein</fullName>
    </submittedName>
</protein>
<feature type="region of interest" description="Disordered" evidence="1">
    <location>
        <begin position="1"/>
        <end position="48"/>
    </location>
</feature>
<evidence type="ECO:0000313" key="2">
    <source>
        <dbReference type="EMBL" id="KAH3681180.1"/>
    </source>
</evidence>
<evidence type="ECO:0000313" key="3">
    <source>
        <dbReference type="Proteomes" id="UP000774326"/>
    </source>
</evidence>
<gene>
    <name evidence="2" type="ORF">WICPIJ_007875</name>
</gene>
<organism evidence="2 3">
    <name type="scientific">Wickerhamomyces pijperi</name>
    <name type="common">Yeast</name>
    <name type="synonym">Pichia pijperi</name>
    <dbReference type="NCBI Taxonomy" id="599730"/>
    <lineage>
        <taxon>Eukaryota</taxon>
        <taxon>Fungi</taxon>
        <taxon>Dikarya</taxon>
        <taxon>Ascomycota</taxon>
        <taxon>Saccharomycotina</taxon>
        <taxon>Saccharomycetes</taxon>
        <taxon>Phaffomycetales</taxon>
        <taxon>Wickerhamomycetaceae</taxon>
        <taxon>Wickerhamomyces</taxon>
    </lineage>
</organism>
<sequence>MKDITNTALNHNKRHDKTPTKSPSSNNSKYQQQNRISKPSPVSDTVTRKTLQKKVSRLELLDDSSFTSFPLAPPASNNCSTDQTPSKKFTVSHGSRSSNKHNIKLTPSRRVKDTDMMMQSPSEDCDASDSTFGEADEDSVTEPIILIEDYIKPKKTLGKNRKISVLDLKSSVNYQDSEYLSNANALLKNKQEEQQQQQGHDFLKPGIIYCGGTKSKSLSISTRASSLNTPKSSLLLTTNIQHDLQSISTNTSFSSFGTHTSHHSDHAMAQYQIPTMTATKKSQSQTPNKLKYNIEFIPNNFHNDLKYCIICDKPLYELSSLLNRSSAHKTGGKQAVHSEEEYNEIVCSACTDRYEKISKLIDNYDVENLSEQEDEDDDNYEGQTEVRPFGSTVASKVDGFSADLIKGLQSQLNEKASATALDSSDSRNVKEIQWLQEAKKKLRWRWRLTGLIPKFSG</sequence>
<dbReference type="AlphaFoldDB" id="A0A9P8Q102"/>
<comment type="caution">
    <text evidence="2">The sequence shown here is derived from an EMBL/GenBank/DDBJ whole genome shotgun (WGS) entry which is preliminary data.</text>
</comment>
<reference evidence="2" key="2">
    <citation type="submission" date="2021-01" db="EMBL/GenBank/DDBJ databases">
        <authorList>
            <person name="Schikora-Tamarit M.A."/>
        </authorList>
    </citation>
    <scope>NUCLEOTIDE SEQUENCE</scope>
    <source>
        <strain evidence="2">CBS2887</strain>
    </source>
</reference>
<accession>A0A9P8Q102</accession>
<feature type="compositionally biased region" description="Polar residues" evidence="1">
    <location>
        <begin position="20"/>
        <end position="48"/>
    </location>
</feature>
<dbReference type="EMBL" id="JAEUBG010004553">
    <property type="protein sequence ID" value="KAH3681180.1"/>
    <property type="molecule type" value="Genomic_DNA"/>
</dbReference>
<evidence type="ECO:0000256" key="1">
    <source>
        <dbReference type="SAM" id="MobiDB-lite"/>
    </source>
</evidence>
<reference evidence="2" key="1">
    <citation type="journal article" date="2021" name="Open Biol.">
        <title>Shared evolutionary footprints suggest mitochondrial oxidative damage underlies multiple complex I losses in fungi.</title>
        <authorList>
            <person name="Schikora-Tamarit M.A."/>
            <person name="Marcet-Houben M."/>
            <person name="Nosek J."/>
            <person name="Gabaldon T."/>
        </authorList>
    </citation>
    <scope>NUCLEOTIDE SEQUENCE</scope>
    <source>
        <strain evidence="2">CBS2887</strain>
    </source>
</reference>
<dbReference type="OrthoDB" id="3980787at2759"/>
<name>A0A9P8Q102_WICPI</name>
<feature type="compositionally biased region" description="Polar residues" evidence="1">
    <location>
        <begin position="75"/>
        <end position="97"/>
    </location>
</feature>
<feature type="compositionally biased region" description="Polar residues" evidence="1">
    <location>
        <begin position="1"/>
        <end position="10"/>
    </location>
</feature>
<dbReference type="Proteomes" id="UP000774326">
    <property type="component" value="Unassembled WGS sequence"/>
</dbReference>
<feature type="region of interest" description="Disordered" evidence="1">
    <location>
        <begin position="65"/>
        <end position="109"/>
    </location>
</feature>
<proteinExistence type="predicted"/>
<feature type="compositionally biased region" description="Basic residues" evidence="1">
    <location>
        <begin position="98"/>
        <end position="109"/>
    </location>
</feature>
<keyword evidence="3" id="KW-1185">Reference proteome</keyword>